<keyword evidence="2 3" id="KW-0677">Repeat</keyword>
<dbReference type="Gene3D" id="1.10.1780.10">
    <property type="entry name" value="Clp, N-terminal domain"/>
    <property type="match status" value="1"/>
</dbReference>
<evidence type="ECO:0000256" key="2">
    <source>
        <dbReference type="ARBA" id="ARBA00022737"/>
    </source>
</evidence>
<keyword evidence="6" id="KW-1185">Reference proteome</keyword>
<comment type="caution">
    <text evidence="5">The sequence shown here is derived from an EMBL/GenBank/DDBJ whole genome shotgun (WGS) entry which is preliminary data.</text>
</comment>
<evidence type="ECO:0000256" key="3">
    <source>
        <dbReference type="PROSITE-ProRule" id="PRU01251"/>
    </source>
</evidence>
<dbReference type="Pfam" id="PF23569">
    <property type="entry name" value="NBD_SMAX1"/>
    <property type="match status" value="1"/>
</dbReference>
<proteinExistence type="inferred from homology"/>
<sequence length="517" mass="57144">MPTPVSTARQCLTDEAARALDDAVAVARRRSHSQTTSLHAVSSLLALRTSTLRDACARARSSAYSPRLQFRALELCVSVSLDRMTSSKHKQVDEEPPVSNSLMAAIKRSQANQRRHPETFHLYQMHQQLYGSQSSLSCVKVELKHFILSILDDPIVSRVFGDAGFKSCDIKIAILHPSPLLKFPPLFLCNLPDSSSTGSTNRIGFNFPFAVDQGEQDYKRISQVLVKKESRNPLLIGACGENVVKGFKNCIMSGKDGFLDKELHGLCVVDIDKDINEFGFGNLSEELMDLKFKEVRDKVASCETCGVIADFGDLKVFNEGGLMEYVVSRLSGLVRVCGGKLWLIGSVGSYEVYMKILAKFPGLEKDWDLNLVPITSSNLDTSGSNLKSSFMGSFVPFGGFFPVSSELDNSSSKNDQSLTRCDLCNEKYEHEVSIILKGGRSVSVSDQQSAGVAFWLQVPESDATKGNNLVEITYRIHLRRNMHKVEPCIEFAKSARSSRAVLKKCCHVSKMENGTRN</sequence>
<dbReference type="PROSITE" id="PS51903">
    <property type="entry name" value="CLP_R"/>
    <property type="match status" value="1"/>
</dbReference>
<feature type="domain" description="Clp R" evidence="4">
    <location>
        <begin position="8"/>
        <end position="183"/>
    </location>
</feature>
<name>A0ABQ4ZGV6_9ASTR</name>
<reference evidence="5" key="2">
    <citation type="submission" date="2022-01" db="EMBL/GenBank/DDBJ databases">
        <authorList>
            <person name="Yamashiro T."/>
            <person name="Shiraishi A."/>
            <person name="Satake H."/>
            <person name="Nakayama K."/>
        </authorList>
    </citation>
    <scope>NUCLEOTIDE SEQUENCE</scope>
</reference>
<dbReference type="Proteomes" id="UP001151760">
    <property type="component" value="Unassembled WGS sequence"/>
</dbReference>
<reference evidence="5" key="1">
    <citation type="journal article" date="2022" name="Int. J. Mol. Sci.">
        <title>Draft Genome of Tanacetum Coccineum: Genomic Comparison of Closely Related Tanacetum-Family Plants.</title>
        <authorList>
            <person name="Yamashiro T."/>
            <person name="Shiraishi A."/>
            <person name="Nakayama K."/>
            <person name="Satake H."/>
        </authorList>
    </citation>
    <scope>NUCLEOTIDE SEQUENCE</scope>
</reference>
<evidence type="ECO:0000313" key="5">
    <source>
        <dbReference type="EMBL" id="GJS88128.1"/>
    </source>
</evidence>
<accession>A0ABQ4ZGV6</accession>
<dbReference type="InterPro" id="IPR051650">
    <property type="entry name" value="SL_signaling_regulator"/>
</dbReference>
<dbReference type="InterPro" id="IPR036628">
    <property type="entry name" value="Clp_N_dom_sf"/>
</dbReference>
<evidence type="ECO:0000256" key="1">
    <source>
        <dbReference type="ARBA" id="ARBA00008675"/>
    </source>
</evidence>
<dbReference type="EMBL" id="BQNB010011251">
    <property type="protein sequence ID" value="GJS88128.1"/>
    <property type="molecule type" value="Genomic_DNA"/>
</dbReference>
<dbReference type="InterPro" id="IPR058680">
    <property type="entry name" value="NBD_SMAX1-like"/>
</dbReference>
<evidence type="ECO:0000259" key="4">
    <source>
        <dbReference type="PROSITE" id="PS51903"/>
    </source>
</evidence>
<comment type="similarity">
    <text evidence="1">Belongs to the ClpA/ClpB family.</text>
</comment>
<organism evidence="5 6">
    <name type="scientific">Tanacetum coccineum</name>
    <dbReference type="NCBI Taxonomy" id="301880"/>
    <lineage>
        <taxon>Eukaryota</taxon>
        <taxon>Viridiplantae</taxon>
        <taxon>Streptophyta</taxon>
        <taxon>Embryophyta</taxon>
        <taxon>Tracheophyta</taxon>
        <taxon>Spermatophyta</taxon>
        <taxon>Magnoliopsida</taxon>
        <taxon>eudicotyledons</taxon>
        <taxon>Gunneridae</taxon>
        <taxon>Pentapetalae</taxon>
        <taxon>asterids</taxon>
        <taxon>campanulids</taxon>
        <taxon>Asterales</taxon>
        <taxon>Asteraceae</taxon>
        <taxon>Asteroideae</taxon>
        <taxon>Anthemideae</taxon>
        <taxon>Anthemidinae</taxon>
        <taxon>Tanacetum</taxon>
    </lineage>
</organism>
<gene>
    <name evidence="5" type="ORF">Tco_0770764</name>
</gene>
<dbReference type="PANTHER" id="PTHR43572">
    <property type="entry name" value="CHAPERONE PROTEIN CLPD, CHLOROPLASTIC"/>
    <property type="match status" value="1"/>
</dbReference>
<evidence type="ECO:0000313" key="6">
    <source>
        <dbReference type="Proteomes" id="UP001151760"/>
    </source>
</evidence>
<dbReference type="InterPro" id="IPR004176">
    <property type="entry name" value="Clp_R_N"/>
</dbReference>
<protein>
    <submittedName>
        <fullName evidence="5">SMAX1-LIKE 6-like protein</fullName>
    </submittedName>
</protein>
<dbReference type="PANTHER" id="PTHR43572:SF38">
    <property type="entry name" value="PROTEIN SMAX1-LIKE 6"/>
    <property type="match status" value="1"/>
</dbReference>